<dbReference type="EMBL" id="LSYS01005643">
    <property type="protein sequence ID" value="OPJ76469.1"/>
    <property type="molecule type" value="Genomic_DNA"/>
</dbReference>
<organism evidence="2 3">
    <name type="scientific">Patagioenas fasciata monilis</name>
    <dbReference type="NCBI Taxonomy" id="372326"/>
    <lineage>
        <taxon>Eukaryota</taxon>
        <taxon>Metazoa</taxon>
        <taxon>Chordata</taxon>
        <taxon>Craniata</taxon>
        <taxon>Vertebrata</taxon>
        <taxon>Euteleostomi</taxon>
        <taxon>Archelosauria</taxon>
        <taxon>Archosauria</taxon>
        <taxon>Dinosauria</taxon>
        <taxon>Saurischia</taxon>
        <taxon>Theropoda</taxon>
        <taxon>Coelurosauria</taxon>
        <taxon>Aves</taxon>
        <taxon>Neognathae</taxon>
        <taxon>Neoaves</taxon>
        <taxon>Columbimorphae</taxon>
        <taxon>Columbiformes</taxon>
        <taxon>Columbidae</taxon>
        <taxon>Patagioenas</taxon>
    </lineage>
</organism>
<sequence>MASPAPPAPPGAPGAGGSEGTEDALGVAVAKGRQPPVSALSAFSYIPARREGPPELSYFHRVGKQHLSSVLRQEMFPLMMPFLVDQRVTTKNFTDVTEDMQAVVVLTLTRRKWQDLSLFCHLQNMGDAYISP</sequence>
<protein>
    <submittedName>
        <fullName evidence="2">Uncharacterized protein</fullName>
    </submittedName>
</protein>
<name>A0A1V4JW87_PATFA</name>
<dbReference type="AlphaFoldDB" id="A0A1V4JW87"/>
<keyword evidence="3" id="KW-1185">Reference proteome</keyword>
<dbReference type="OrthoDB" id="10057935at2759"/>
<proteinExistence type="predicted"/>
<reference evidence="2 3" key="1">
    <citation type="submission" date="2016-02" db="EMBL/GenBank/DDBJ databases">
        <title>Band-tailed pigeon sequencing and assembly.</title>
        <authorList>
            <person name="Soares A.E."/>
            <person name="Novak B.J."/>
            <person name="Rice E.S."/>
            <person name="O'Connell B."/>
            <person name="Chang D."/>
            <person name="Weber S."/>
            <person name="Shapiro B."/>
        </authorList>
    </citation>
    <scope>NUCLEOTIDE SEQUENCE [LARGE SCALE GENOMIC DNA]</scope>
    <source>
        <strain evidence="2">BTP2013</strain>
        <tissue evidence="2">Blood</tissue>
    </source>
</reference>
<dbReference type="Proteomes" id="UP000190648">
    <property type="component" value="Unassembled WGS sequence"/>
</dbReference>
<evidence type="ECO:0000256" key="1">
    <source>
        <dbReference type="SAM" id="MobiDB-lite"/>
    </source>
</evidence>
<evidence type="ECO:0000313" key="3">
    <source>
        <dbReference type="Proteomes" id="UP000190648"/>
    </source>
</evidence>
<evidence type="ECO:0000313" key="2">
    <source>
        <dbReference type="EMBL" id="OPJ76469.1"/>
    </source>
</evidence>
<comment type="caution">
    <text evidence="2">The sequence shown here is derived from an EMBL/GenBank/DDBJ whole genome shotgun (WGS) entry which is preliminary data.</text>
</comment>
<feature type="compositionally biased region" description="Pro residues" evidence="1">
    <location>
        <begin position="1"/>
        <end position="12"/>
    </location>
</feature>
<dbReference type="STRING" id="372326.A0A1V4JW87"/>
<gene>
    <name evidence="2" type="ORF">AV530_016148</name>
</gene>
<feature type="region of interest" description="Disordered" evidence="1">
    <location>
        <begin position="1"/>
        <end position="25"/>
    </location>
</feature>
<accession>A0A1V4JW87</accession>